<feature type="short sequence motif" description="Histidine triad motif" evidence="2 3">
    <location>
        <begin position="100"/>
        <end position="104"/>
    </location>
</feature>
<dbReference type="InterPro" id="IPR001310">
    <property type="entry name" value="Histidine_triad_HIT"/>
</dbReference>
<dbReference type="PANTHER" id="PTHR46648">
    <property type="entry name" value="HIT FAMILY PROTEIN 1"/>
    <property type="match status" value="1"/>
</dbReference>
<dbReference type="InterPro" id="IPR036265">
    <property type="entry name" value="HIT-like_sf"/>
</dbReference>
<evidence type="ECO:0000256" key="3">
    <source>
        <dbReference type="PROSITE-ProRule" id="PRU00464"/>
    </source>
</evidence>
<comment type="caution">
    <text evidence="5">The sequence shown here is derived from an EMBL/GenBank/DDBJ whole genome shotgun (WGS) entry which is preliminary data.</text>
</comment>
<dbReference type="PROSITE" id="PS51084">
    <property type="entry name" value="HIT_2"/>
    <property type="match status" value="1"/>
</dbReference>
<evidence type="ECO:0000313" key="6">
    <source>
        <dbReference type="Proteomes" id="UP000612899"/>
    </source>
</evidence>
<protein>
    <submittedName>
        <fullName evidence="5">Protein hit</fullName>
    </submittedName>
</protein>
<gene>
    <name evidence="5" type="primary">hit</name>
    <name evidence="5" type="ORF">Rhe02_41040</name>
</gene>
<dbReference type="InterPro" id="IPR011146">
    <property type="entry name" value="HIT-like"/>
</dbReference>
<dbReference type="GO" id="GO:0003824">
    <property type="term" value="F:catalytic activity"/>
    <property type="evidence" value="ECO:0007669"/>
    <property type="project" value="InterPro"/>
</dbReference>
<dbReference type="GO" id="GO:0009117">
    <property type="term" value="P:nucleotide metabolic process"/>
    <property type="evidence" value="ECO:0007669"/>
    <property type="project" value="TreeGrafter"/>
</dbReference>
<evidence type="ECO:0000256" key="1">
    <source>
        <dbReference type="PIRSR" id="PIRSR601310-1"/>
    </source>
</evidence>
<name>A0A8J3QA77_9ACTN</name>
<evidence type="ECO:0000256" key="2">
    <source>
        <dbReference type="PIRSR" id="PIRSR601310-3"/>
    </source>
</evidence>
<proteinExistence type="predicted"/>
<accession>A0A8J3QA77</accession>
<keyword evidence="6" id="KW-1185">Reference proteome</keyword>
<evidence type="ECO:0000313" key="5">
    <source>
        <dbReference type="EMBL" id="GIH06037.1"/>
    </source>
</evidence>
<dbReference type="EMBL" id="BONY01000023">
    <property type="protein sequence ID" value="GIH06037.1"/>
    <property type="molecule type" value="Genomic_DNA"/>
</dbReference>
<dbReference type="PRINTS" id="PR00332">
    <property type="entry name" value="HISTRIAD"/>
</dbReference>
<evidence type="ECO:0000259" key="4">
    <source>
        <dbReference type="PROSITE" id="PS51084"/>
    </source>
</evidence>
<sequence>MDEDNECQFCAIGRGTGSAKIVWSDEHSVAFLPLNPAAKGHTLVVPKAHVKDIWSLDDQLAARLAHSVLTVARGVREALQPDGLNVINSAGKAASQTVWHLHMHVVPRWHDDAIGNIWPENPADKGESEDVVAHLVRAALSGSS</sequence>
<dbReference type="Pfam" id="PF01230">
    <property type="entry name" value="HIT"/>
    <property type="match status" value="1"/>
</dbReference>
<dbReference type="PANTHER" id="PTHR46648:SF1">
    <property type="entry name" value="ADENOSINE 5'-MONOPHOSPHORAMIDASE HNT1"/>
    <property type="match status" value="1"/>
</dbReference>
<dbReference type="Proteomes" id="UP000612899">
    <property type="component" value="Unassembled WGS sequence"/>
</dbReference>
<feature type="active site" description="Tele-AMP-histidine intermediate" evidence="1">
    <location>
        <position position="102"/>
    </location>
</feature>
<reference evidence="5" key="1">
    <citation type="submission" date="2021-01" db="EMBL/GenBank/DDBJ databases">
        <title>Whole genome shotgun sequence of Rhizocola hellebori NBRC 109834.</title>
        <authorList>
            <person name="Komaki H."/>
            <person name="Tamura T."/>
        </authorList>
    </citation>
    <scope>NUCLEOTIDE SEQUENCE</scope>
    <source>
        <strain evidence="5">NBRC 109834</strain>
    </source>
</reference>
<organism evidence="5 6">
    <name type="scientific">Rhizocola hellebori</name>
    <dbReference type="NCBI Taxonomy" id="1392758"/>
    <lineage>
        <taxon>Bacteria</taxon>
        <taxon>Bacillati</taxon>
        <taxon>Actinomycetota</taxon>
        <taxon>Actinomycetes</taxon>
        <taxon>Micromonosporales</taxon>
        <taxon>Micromonosporaceae</taxon>
        <taxon>Rhizocola</taxon>
    </lineage>
</organism>
<feature type="domain" description="HIT" evidence="4">
    <location>
        <begin position="8"/>
        <end position="115"/>
    </location>
</feature>
<dbReference type="AlphaFoldDB" id="A0A8J3QA77"/>
<dbReference type="SUPFAM" id="SSF54197">
    <property type="entry name" value="HIT-like"/>
    <property type="match status" value="1"/>
</dbReference>
<dbReference type="Gene3D" id="3.30.428.10">
    <property type="entry name" value="HIT-like"/>
    <property type="match status" value="1"/>
</dbReference>